<reference evidence="1" key="1">
    <citation type="submission" date="2018-11" db="EMBL/GenBank/DDBJ databases">
        <authorList>
            <consortium name="Pathogen Informatics"/>
        </authorList>
    </citation>
    <scope>NUCLEOTIDE SEQUENCE</scope>
</reference>
<keyword evidence="2" id="KW-1185">Reference proteome</keyword>
<evidence type="ECO:0000313" key="2">
    <source>
        <dbReference type="Proteomes" id="UP000784294"/>
    </source>
</evidence>
<organism evidence="1 2">
    <name type="scientific">Protopolystoma xenopodis</name>
    <dbReference type="NCBI Taxonomy" id="117903"/>
    <lineage>
        <taxon>Eukaryota</taxon>
        <taxon>Metazoa</taxon>
        <taxon>Spiralia</taxon>
        <taxon>Lophotrochozoa</taxon>
        <taxon>Platyhelminthes</taxon>
        <taxon>Monogenea</taxon>
        <taxon>Polyopisthocotylea</taxon>
        <taxon>Polystomatidea</taxon>
        <taxon>Polystomatidae</taxon>
        <taxon>Protopolystoma</taxon>
    </lineage>
</organism>
<dbReference type="AlphaFoldDB" id="A0A3S4ZCL1"/>
<evidence type="ECO:0000313" key="1">
    <source>
        <dbReference type="EMBL" id="VEL08073.1"/>
    </source>
</evidence>
<gene>
    <name evidence="1" type="ORF">PXEA_LOCUS1513</name>
</gene>
<dbReference type="EMBL" id="CAAALY010003068">
    <property type="protein sequence ID" value="VEL08073.1"/>
    <property type="molecule type" value="Genomic_DNA"/>
</dbReference>
<sequence>MSKADLSSSVLPLTASPSTNLNSFAQEVGSTSRGYAENRFGNAPFPQVHANEAARLQGELQAVRHLALAYQQMPLAPSHLDGAGVSKRVGQLCFGDPEPDAKSGVVEGEQISADWLGSGCSKENMDHLSNGDILPLGQPFDQISLLWSAALHTCLAYACLLPLADWTPNFNIDSTKLPYYLPGWASNGVAMSTVASQSGLVGAGPTNQLVTAGLEALHQLLDSRPASLDRRVVATAPNKPILDGCGILTSGTRHHFPQQEPIEILWLKQLSIETSFSFLILSYGAIIMYIR</sequence>
<dbReference type="Proteomes" id="UP000784294">
    <property type="component" value="Unassembled WGS sequence"/>
</dbReference>
<comment type="caution">
    <text evidence="1">The sequence shown here is derived from an EMBL/GenBank/DDBJ whole genome shotgun (WGS) entry which is preliminary data.</text>
</comment>
<accession>A0A3S4ZCL1</accession>
<protein>
    <submittedName>
        <fullName evidence="1">Uncharacterized protein</fullName>
    </submittedName>
</protein>
<name>A0A3S4ZCL1_9PLAT</name>
<proteinExistence type="predicted"/>